<dbReference type="RefSeq" id="WP_183626313.1">
    <property type="nucleotide sequence ID" value="NZ_JACHWJ010000005.1"/>
</dbReference>
<sequence>MVAPRLIATCWTSAGDALPGAADERSPFEPLERVRAIAETGWSGYGFAHHDLAYVRDTIGFQELKSASDELGLGHIEIELASDWWLEDRSTWEATWQLLLEAATQLDAAHIKVGTAFGSPVENLDFLVAPMRDLAEQAEQAGTRVALEPLPFSMIGSMPQGAQLIERVNHPAAGLIVDYWHVFRAGTTLEQLSAAVPLEAIFGVELSDAAAEPVGTLFEDTRDRRTLIGEGDQDVVGFITMLTALGYTGPWGVEILSSEHRARPLGEALQLAHETALATFHDAGAVSSALA</sequence>
<evidence type="ECO:0000313" key="3">
    <source>
        <dbReference type="EMBL" id="MBB2959070.1"/>
    </source>
</evidence>
<keyword evidence="3" id="KW-0413">Isomerase</keyword>
<dbReference type="InterPro" id="IPR050312">
    <property type="entry name" value="IolE/XylAMocC-like"/>
</dbReference>
<evidence type="ECO:0000313" key="4">
    <source>
        <dbReference type="Proteomes" id="UP000545286"/>
    </source>
</evidence>
<dbReference type="InterPro" id="IPR036237">
    <property type="entry name" value="Xyl_isomerase-like_sf"/>
</dbReference>
<dbReference type="InterPro" id="IPR013022">
    <property type="entry name" value="Xyl_isomerase-like_TIM-brl"/>
</dbReference>
<dbReference type="Proteomes" id="UP000545286">
    <property type="component" value="Unassembled WGS sequence"/>
</dbReference>
<dbReference type="Gene3D" id="3.20.20.150">
    <property type="entry name" value="Divalent-metal-dependent TIM barrel enzymes"/>
    <property type="match status" value="1"/>
</dbReference>
<dbReference type="GO" id="GO:0016853">
    <property type="term" value="F:isomerase activity"/>
    <property type="evidence" value="ECO:0007669"/>
    <property type="project" value="UniProtKB-KW"/>
</dbReference>
<protein>
    <submittedName>
        <fullName evidence="3">Sugar phosphate isomerase/epimerase</fullName>
    </submittedName>
</protein>
<name>A0A7W4UR29_9MICO</name>
<dbReference type="Pfam" id="PF01261">
    <property type="entry name" value="AP_endonuc_2"/>
    <property type="match status" value="1"/>
</dbReference>
<proteinExistence type="predicted"/>
<dbReference type="PANTHER" id="PTHR12110">
    <property type="entry name" value="HYDROXYPYRUVATE ISOMERASE"/>
    <property type="match status" value="1"/>
</dbReference>
<evidence type="ECO:0000256" key="1">
    <source>
        <dbReference type="ARBA" id="ARBA00023277"/>
    </source>
</evidence>
<keyword evidence="4" id="KW-1185">Reference proteome</keyword>
<organism evidence="3 4">
    <name type="scientific">Pseudoclavibacter helvolus</name>
    <dbReference type="NCBI Taxonomy" id="255205"/>
    <lineage>
        <taxon>Bacteria</taxon>
        <taxon>Bacillati</taxon>
        <taxon>Actinomycetota</taxon>
        <taxon>Actinomycetes</taxon>
        <taxon>Micrococcales</taxon>
        <taxon>Microbacteriaceae</taxon>
        <taxon>Pseudoclavibacter</taxon>
    </lineage>
</organism>
<dbReference type="EMBL" id="JACHWJ010000005">
    <property type="protein sequence ID" value="MBB2959070.1"/>
    <property type="molecule type" value="Genomic_DNA"/>
</dbReference>
<evidence type="ECO:0000259" key="2">
    <source>
        <dbReference type="Pfam" id="PF01261"/>
    </source>
</evidence>
<keyword evidence="1" id="KW-0119">Carbohydrate metabolism</keyword>
<feature type="domain" description="Xylose isomerase-like TIM barrel" evidence="2">
    <location>
        <begin position="34"/>
        <end position="270"/>
    </location>
</feature>
<accession>A0A7W4UR29</accession>
<comment type="caution">
    <text evidence="3">The sequence shown here is derived from an EMBL/GenBank/DDBJ whole genome shotgun (WGS) entry which is preliminary data.</text>
</comment>
<reference evidence="3 4" key="1">
    <citation type="submission" date="2020-08" db="EMBL/GenBank/DDBJ databases">
        <title>Sequencing the genomes of 1000 actinobacteria strains.</title>
        <authorList>
            <person name="Klenk H.-P."/>
        </authorList>
    </citation>
    <scope>NUCLEOTIDE SEQUENCE [LARGE SCALE GENOMIC DNA]</scope>
    <source>
        <strain evidence="3 4">DSM 20419</strain>
    </source>
</reference>
<dbReference type="SUPFAM" id="SSF51658">
    <property type="entry name" value="Xylose isomerase-like"/>
    <property type="match status" value="1"/>
</dbReference>
<dbReference type="PANTHER" id="PTHR12110:SF48">
    <property type="entry name" value="BLL3656 PROTEIN"/>
    <property type="match status" value="1"/>
</dbReference>
<gene>
    <name evidence="3" type="ORF">FHX72_003222</name>
</gene>
<dbReference type="AlphaFoldDB" id="A0A7W4UR29"/>